<dbReference type="OrthoDB" id="1875420at2759"/>
<feature type="compositionally biased region" description="Basic and acidic residues" evidence="1">
    <location>
        <begin position="269"/>
        <end position="283"/>
    </location>
</feature>
<feature type="region of interest" description="Disordered" evidence="1">
    <location>
        <begin position="269"/>
        <end position="288"/>
    </location>
</feature>
<feature type="compositionally biased region" description="Basic and acidic residues" evidence="1">
    <location>
        <begin position="91"/>
        <end position="104"/>
    </location>
</feature>
<accession>A0A6D2IJB0</accession>
<evidence type="ECO:0000313" key="3">
    <source>
        <dbReference type="Proteomes" id="UP000467841"/>
    </source>
</evidence>
<feature type="region of interest" description="Disordered" evidence="1">
    <location>
        <begin position="39"/>
        <end position="104"/>
    </location>
</feature>
<organism evidence="2 3">
    <name type="scientific">Microthlaspi erraticum</name>
    <dbReference type="NCBI Taxonomy" id="1685480"/>
    <lineage>
        <taxon>Eukaryota</taxon>
        <taxon>Viridiplantae</taxon>
        <taxon>Streptophyta</taxon>
        <taxon>Embryophyta</taxon>
        <taxon>Tracheophyta</taxon>
        <taxon>Spermatophyta</taxon>
        <taxon>Magnoliopsida</taxon>
        <taxon>eudicotyledons</taxon>
        <taxon>Gunneridae</taxon>
        <taxon>Pentapetalae</taxon>
        <taxon>rosids</taxon>
        <taxon>malvids</taxon>
        <taxon>Brassicales</taxon>
        <taxon>Brassicaceae</taxon>
        <taxon>Coluteocarpeae</taxon>
        <taxon>Microthlaspi</taxon>
    </lineage>
</organism>
<feature type="compositionally biased region" description="Basic and acidic residues" evidence="1">
    <location>
        <begin position="60"/>
        <end position="77"/>
    </location>
</feature>
<feature type="compositionally biased region" description="Polar residues" evidence="1">
    <location>
        <begin position="199"/>
        <end position="215"/>
    </location>
</feature>
<gene>
    <name evidence="2" type="ORF">MERR_LOCUS15644</name>
</gene>
<dbReference type="AlphaFoldDB" id="A0A6D2IJB0"/>
<evidence type="ECO:0000256" key="1">
    <source>
        <dbReference type="SAM" id="MobiDB-lite"/>
    </source>
</evidence>
<reference evidence="2" key="1">
    <citation type="submission" date="2020-01" db="EMBL/GenBank/DDBJ databases">
        <authorList>
            <person name="Mishra B."/>
        </authorList>
    </citation>
    <scope>NUCLEOTIDE SEQUENCE [LARGE SCALE GENOMIC DNA]</scope>
</reference>
<feature type="region of interest" description="Disordered" evidence="1">
    <location>
        <begin position="199"/>
        <end position="255"/>
    </location>
</feature>
<name>A0A6D2IJB0_9BRAS</name>
<dbReference type="Proteomes" id="UP000467841">
    <property type="component" value="Unassembled WGS sequence"/>
</dbReference>
<sequence>MDPSSNDHQEQVEAIDDLLEDFWFFDNLLDRRSRSLRYCHSDPYPFSPPPPSSSSSSIHPKPEFPKTGDSDSEKKLLEASTEGESVPPPCIEKKEGGGEPEKINKMRRQFSEKIRVQERTTYFQKKEPVVREKAIKQGSIRSRTCGNNNNSVQSCQMGGSLQRTQTLPTYIGREDDGNEFQDQECEDSRMGFLIREAIASSSSVSTPTKQNTLKVSSIPRHRPPRSSRSEEAIQEMVVKSQRSSSRKTLRKSLSSIETKEIQMLKELVTESEKKQEKAEEEQGRVPPAVAVKNRSAAVVVGQPLPVWVPNDSRKDMKAQIKFWARTVASNVRQEC</sequence>
<evidence type="ECO:0000313" key="2">
    <source>
        <dbReference type="EMBL" id="CAA7028409.1"/>
    </source>
</evidence>
<dbReference type="PANTHER" id="PTHR33785:SF5">
    <property type="entry name" value="SERINE_ARGININE REPETITIVE MATRIX PROTEIN"/>
    <property type="match status" value="1"/>
</dbReference>
<dbReference type="EMBL" id="CACVBM020001068">
    <property type="protein sequence ID" value="CAA7028409.1"/>
    <property type="molecule type" value="Genomic_DNA"/>
</dbReference>
<protein>
    <submittedName>
        <fullName evidence="2">Uncharacterized protein</fullName>
    </submittedName>
</protein>
<feature type="region of interest" description="Disordered" evidence="1">
    <location>
        <begin position="141"/>
        <end position="160"/>
    </location>
</feature>
<proteinExistence type="predicted"/>
<dbReference type="PANTHER" id="PTHR33785">
    <property type="entry name" value="OS06G0550800 PROTEIN"/>
    <property type="match status" value="1"/>
</dbReference>
<keyword evidence="3" id="KW-1185">Reference proteome</keyword>
<comment type="caution">
    <text evidence="2">The sequence shown here is derived from an EMBL/GenBank/DDBJ whole genome shotgun (WGS) entry which is preliminary data.</text>
</comment>